<evidence type="ECO:0000259" key="2">
    <source>
        <dbReference type="Pfam" id="PF09917"/>
    </source>
</evidence>
<keyword evidence="1" id="KW-0732">Signal</keyword>
<proteinExistence type="predicted"/>
<sequence>MRTKFFASVLAMPLLVAVFATSAQAPDPVIGKWKTFDDETGKPMSITEVYRTKNGGIAAKVVESLNKPNATCDECSGDKKGKPVAGMLVFWDVKQEDGVWSGGKGFKPSTGDNFKVKSVKASADGKHLEVTGCKLVFCRTGKWERVEG</sequence>
<dbReference type="Pfam" id="PF09917">
    <property type="entry name" value="DUF2147"/>
    <property type="match status" value="1"/>
</dbReference>
<dbReference type="AlphaFoldDB" id="X2LJM9"/>
<feature type="signal peptide" evidence="1">
    <location>
        <begin position="1"/>
        <end position="25"/>
    </location>
</feature>
<accession>X2LJM9</accession>
<evidence type="ECO:0000256" key="1">
    <source>
        <dbReference type="SAM" id="SignalP"/>
    </source>
</evidence>
<dbReference type="PANTHER" id="PTHR36919">
    <property type="entry name" value="BLR1215 PROTEIN"/>
    <property type="match status" value="1"/>
</dbReference>
<evidence type="ECO:0000313" key="3">
    <source>
        <dbReference type="EMBL" id="AHN97911.1"/>
    </source>
</evidence>
<organism evidence="3">
    <name type="scientific">uncultured bacterium lac153</name>
    <dbReference type="NCBI Taxonomy" id="1447239"/>
    <lineage>
        <taxon>Bacteria</taxon>
        <taxon>environmental samples</taxon>
    </lineage>
</organism>
<dbReference type="EMBL" id="KF796605">
    <property type="protein sequence ID" value="AHN97911.1"/>
    <property type="molecule type" value="Genomic_DNA"/>
</dbReference>
<dbReference type="InterPro" id="IPR019223">
    <property type="entry name" value="DUF2147"/>
</dbReference>
<protein>
    <recommendedName>
        <fullName evidence="2">DUF2147 domain-containing protein</fullName>
    </recommendedName>
</protein>
<reference evidence="3" key="1">
    <citation type="submission" date="2013-10" db="EMBL/GenBank/DDBJ databases">
        <title>Functional metagenomics reveals novel beta-galactosidases not predictable from gene sequences.</title>
        <authorList>
            <person name="Cheng J."/>
            <person name="Engel K."/>
            <person name="Romantsov T."/>
            <person name="Neufeld J.D."/>
            <person name="Rose D.R."/>
            <person name="Charles T.C."/>
        </authorList>
    </citation>
    <scope>NUCLEOTIDE SEQUENCE</scope>
</reference>
<feature type="chain" id="PRO_5004952544" description="DUF2147 domain-containing protein" evidence="1">
    <location>
        <begin position="26"/>
        <end position="148"/>
    </location>
</feature>
<dbReference type="Gene3D" id="2.40.128.520">
    <property type="match status" value="1"/>
</dbReference>
<dbReference type="PANTHER" id="PTHR36919:SF3">
    <property type="entry name" value="BLL5882 PROTEIN"/>
    <property type="match status" value="1"/>
</dbReference>
<feature type="domain" description="DUF2147" evidence="2">
    <location>
        <begin position="31"/>
        <end position="145"/>
    </location>
</feature>
<name>X2LJM9_9BACT</name>